<dbReference type="InterPro" id="IPR008731">
    <property type="entry name" value="PTS_EIN"/>
</dbReference>
<evidence type="ECO:0000256" key="11">
    <source>
        <dbReference type="ARBA" id="ARBA00022679"/>
    </source>
</evidence>
<evidence type="ECO:0000256" key="5">
    <source>
        <dbReference type="ARBA" id="ARBA00007837"/>
    </source>
</evidence>
<evidence type="ECO:0000256" key="13">
    <source>
        <dbReference type="ARBA" id="ARBA00022723"/>
    </source>
</evidence>
<comment type="function">
    <text evidence="3 17">General (non sugar-specific) component of the phosphoenolpyruvate-dependent sugar phosphotransferase system (sugar PTS). This major carbohydrate active-transport system catalyzes the phosphorylation of incoming sugar substrates concomitantly with their translocation across the cell membrane. Enzyme I transfers the phosphoryl group from phosphoenolpyruvate (PEP) to the phosphoryl carrier protein (HPr).</text>
</comment>
<evidence type="ECO:0000256" key="7">
    <source>
        <dbReference type="ARBA" id="ARBA00016544"/>
    </source>
</evidence>
<comment type="cofactor">
    <cofactor evidence="2 17 20">
        <name>Mg(2+)</name>
        <dbReference type="ChEBI" id="CHEBI:18420"/>
    </cofactor>
</comment>
<evidence type="ECO:0000256" key="16">
    <source>
        <dbReference type="ARBA" id="ARBA00033235"/>
    </source>
</evidence>
<keyword evidence="9 17" id="KW-0963">Cytoplasm</keyword>
<evidence type="ECO:0000256" key="3">
    <source>
        <dbReference type="ARBA" id="ARBA00002728"/>
    </source>
</evidence>
<keyword evidence="15 17" id="KW-0460">Magnesium</keyword>
<feature type="domain" description="Phosphotransferase system enzyme I N-terminal" evidence="23">
    <location>
        <begin position="24"/>
        <end position="142"/>
    </location>
</feature>
<dbReference type="InterPro" id="IPR036637">
    <property type="entry name" value="Phosphohistidine_dom_sf"/>
</dbReference>
<evidence type="ECO:0000256" key="12">
    <source>
        <dbReference type="ARBA" id="ARBA00022683"/>
    </source>
</evidence>
<dbReference type="NCBIfam" id="TIGR01417">
    <property type="entry name" value="PTS_I_fam"/>
    <property type="match status" value="1"/>
</dbReference>
<evidence type="ECO:0000256" key="8">
    <source>
        <dbReference type="ARBA" id="ARBA00022448"/>
    </source>
</evidence>
<dbReference type="PANTHER" id="PTHR46244">
    <property type="entry name" value="PHOSPHOENOLPYRUVATE-PROTEIN PHOSPHOTRANSFERASE"/>
    <property type="match status" value="1"/>
</dbReference>
<comment type="similarity">
    <text evidence="5 17">Belongs to the PEP-utilizing enzyme family.</text>
</comment>
<dbReference type="InterPro" id="IPR018274">
    <property type="entry name" value="PEP_util_AS"/>
</dbReference>
<feature type="active site" description="Tele-phosphohistidine intermediate" evidence="18">
    <location>
        <position position="205"/>
    </location>
</feature>
<evidence type="ECO:0000259" key="21">
    <source>
        <dbReference type="Pfam" id="PF00391"/>
    </source>
</evidence>
<keyword evidence="14 17" id="KW-0418">Kinase</keyword>
<protein>
    <recommendedName>
        <fullName evidence="7 17">Phosphoenolpyruvate-protein phosphotransferase</fullName>
        <ecNumber evidence="6 17">2.7.3.9</ecNumber>
    </recommendedName>
    <alternativeName>
        <fullName evidence="16 17">Phosphotransferase system, enzyme I</fullName>
    </alternativeName>
</protein>
<dbReference type="GO" id="GO:0046872">
    <property type="term" value="F:metal ion binding"/>
    <property type="evidence" value="ECO:0007669"/>
    <property type="project" value="UniProtKB-KW"/>
</dbReference>
<keyword evidence="8 17" id="KW-0813">Transport</keyword>
<evidence type="ECO:0000259" key="22">
    <source>
        <dbReference type="Pfam" id="PF02896"/>
    </source>
</evidence>
<dbReference type="InterPro" id="IPR036618">
    <property type="entry name" value="PtsI_HPr-bd_sf"/>
</dbReference>
<dbReference type="InterPro" id="IPR024692">
    <property type="entry name" value="PTS_EI"/>
</dbReference>
<proteinExistence type="inferred from homology"/>
<feature type="binding site" evidence="19">
    <location>
        <begin position="459"/>
        <end position="460"/>
    </location>
    <ligand>
        <name>phosphoenolpyruvate</name>
        <dbReference type="ChEBI" id="CHEBI:58702"/>
    </ligand>
</feature>
<evidence type="ECO:0000256" key="1">
    <source>
        <dbReference type="ARBA" id="ARBA00000683"/>
    </source>
</evidence>
<dbReference type="AlphaFoldDB" id="A0A6B8VRH2"/>
<reference evidence="25" key="1">
    <citation type="submission" date="2019-11" db="EMBL/GenBank/DDBJ databases">
        <title>Complete genome sequence of Corynebacterium kalinowskii 1959, a novel Corynebacterium species isolated from soil of a small paddock in Vilsendorf, Germany.</title>
        <authorList>
            <person name="Schaffert L."/>
            <person name="Ruwe M."/>
            <person name="Milse J."/>
            <person name="Hanuschka K."/>
            <person name="Ortseifen V."/>
            <person name="Droste J."/>
            <person name="Brandt D."/>
            <person name="Schlueter L."/>
            <person name="Kutter Y."/>
            <person name="Vinke S."/>
            <person name="Viehoefer P."/>
            <person name="Jacob L."/>
            <person name="Luebke N.-C."/>
            <person name="Schulte-Berndt E."/>
            <person name="Hain C."/>
            <person name="Linder M."/>
            <person name="Schmidt P."/>
            <person name="Wollenschlaeger L."/>
            <person name="Luttermann T."/>
            <person name="Thieme E."/>
            <person name="Hassa J."/>
            <person name="Haak M."/>
            <person name="Wittchen M."/>
            <person name="Mentz A."/>
            <person name="Persicke M."/>
            <person name="Busche T."/>
            <person name="Ruckert C."/>
        </authorList>
    </citation>
    <scope>NUCLEOTIDE SEQUENCE [LARGE SCALE GENOMIC DNA]</scope>
    <source>
        <strain evidence="25">1959</strain>
    </source>
</reference>
<dbReference type="Gene3D" id="3.50.30.10">
    <property type="entry name" value="Phosphohistidine domain"/>
    <property type="match status" value="1"/>
</dbReference>
<dbReference type="GO" id="GO:0005737">
    <property type="term" value="C:cytoplasm"/>
    <property type="evidence" value="ECO:0007669"/>
    <property type="project" value="UniProtKB-SubCell"/>
</dbReference>
<dbReference type="Proteomes" id="UP000427071">
    <property type="component" value="Chromosome"/>
</dbReference>
<dbReference type="EMBL" id="CP046452">
    <property type="protein sequence ID" value="QGU02207.1"/>
    <property type="molecule type" value="Genomic_DNA"/>
</dbReference>
<evidence type="ECO:0000256" key="20">
    <source>
        <dbReference type="PIRSR" id="PIRSR000732-3"/>
    </source>
</evidence>
<dbReference type="Pfam" id="PF02896">
    <property type="entry name" value="PEP-utilizers_C"/>
    <property type="match status" value="1"/>
</dbReference>
<evidence type="ECO:0000256" key="18">
    <source>
        <dbReference type="PIRSR" id="PIRSR000732-1"/>
    </source>
</evidence>
<dbReference type="Gene3D" id="3.20.20.60">
    <property type="entry name" value="Phosphoenolpyruvate-binding domains"/>
    <property type="match status" value="1"/>
</dbReference>
<keyword evidence="11 17" id="KW-0808">Transferase</keyword>
<dbReference type="PANTHER" id="PTHR46244:SF3">
    <property type="entry name" value="PHOSPHOENOLPYRUVATE-PROTEIN PHOSPHOTRANSFERASE"/>
    <property type="match status" value="1"/>
</dbReference>
<keyword evidence="10 17" id="KW-0762">Sugar transport</keyword>
<dbReference type="InterPro" id="IPR050499">
    <property type="entry name" value="PEP-utilizing_PTS_enzyme"/>
</dbReference>
<organism evidence="24 25">
    <name type="scientific">Corynebacterium kalinowskii</name>
    <dbReference type="NCBI Taxonomy" id="2675216"/>
    <lineage>
        <taxon>Bacteria</taxon>
        <taxon>Bacillati</taxon>
        <taxon>Actinomycetota</taxon>
        <taxon>Actinomycetes</taxon>
        <taxon>Mycobacteriales</taxon>
        <taxon>Corynebacteriaceae</taxon>
        <taxon>Corynebacterium</taxon>
    </lineage>
</organism>
<feature type="domain" description="PEP-utilising enzyme C-terminal" evidence="22">
    <location>
        <begin position="270"/>
        <end position="546"/>
    </location>
</feature>
<evidence type="ECO:0000256" key="14">
    <source>
        <dbReference type="ARBA" id="ARBA00022777"/>
    </source>
</evidence>
<dbReference type="GO" id="GO:0016301">
    <property type="term" value="F:kinase activity"/>
    <property type="evidence" value="ECO:0007669"/>
    <property type="project" value="UniProtKB-KW"/>
</dbReference>
<dbReference type="SUPFAM" id="SSF47831">
    <property type="entry name" value="Enzyme I of the PEP:sugar phosphotransferase system HPr-binding (sub)domain"/>
    <property type="match status" value="1"/>
</dbReference>
<dbReference type="PROSITE" id="PS00742">
    <property type="entry name" value="PEP_ENZYMES_2"/>
    <property type="match status" value="1"/>
</dbReference>
<dbReference type="PROSITE" id="PS00370">
    <property type="entry name" value="PEP_ENZYMES_PHOS_SITE"/>
    <property type="match status" value="1"/>
</dbReference>
<dbReference type="PIRSF" id="PIRSF000732">
    <property type="entry name" value="PTS_enzyme_I"/>
    <property type="match status" value="1"/>
</dbReference>
<dbReference type="InterPro" id="IPR008279">
    <property type="entry name" value="PEP-util_enz_mobile_dom"/>
</dbReference>
<keyword evidence="25" id="KW-1185">Reference proteome</keyword>
<name>A0A6B8VRH2_9CORY</name>
<dbReference type="Gene3D" id="1.10.274.10">
    <property type="entry name" value="PtsI, HPr-binding domain"/>
    <property type="match status" value="1"/>
</dbReference>
<dbReference type="PRINTS" id="PR01736">
    <property type="entry name" value="PHPHTRNFRASE"/>
</dbReference>
<evidence type="ECO:0000256" key="6">
    <source>
        <dbReference type="ARBA" id="ARBA00012232"/>
    </source>
</evidence>
<evidence type="ECO:0000313" key="24">
    <source>
        <dbReference type="EMBL" id="QGU02207.1"/>
    </source>
</evidence>
<evidence type="ECO:0000256" key="2">
    <source>
        <dbReference type="ARBA" id="ARBA00001946"/>
    </source>
</evidence>
<dbReference type="SUPFAM" id="SSF51621">
    <property type="entry name" value="Phosphoenolpyruvate/pyruvate domain"/>
    <property type="match status" value="1"/>
</dbReference>
<keyword evidence="13 17" id="KW-0479">Metal-binding</keyword>
<dbReference type="Pfam" id="PF00391">
    <property type="entry name" value="PEP-utilizers"/>
    <property type="match status" value="1"/>
</dbReference>
<evidence type="ECO:0000256" key="17">
    <source>
        <dbReference type="PIRNR" id="PIRNR000732"/>
    </source>
</evidence>
<comment type="catalytic activity">
    <reaction evidence="1 17">
        <text>L-histidyl-[protein] + phosphoenolpyruvate = N(pros)-phospho-L-histidyl-[protein] + pyruvate</text>
        <dbReference type="Rhea" id="RHEA:23880"/>
        <dbReference type="Rhea" id="RHEA-COMP:9745"/>
        <dbReference type="Rhea" id="RHEA-COMP:9746"/>
        <dbReference type="ChEBI" id="CHEBI:15361"/>
        <dbReference type="ChEBI" id="CHEBI:29979"/>
        <dbReference type="ChEBI" id="CHEBI:58702"/>
        <dbReference type="ChEBI" id="CHEBI:64837"/>
        <dbReference type="EC" id="2.7.3.9"/>
    </reaction>
</comment>
<keyword evidence="12 17" id="KW-0598">Phosphotransferase system</keyword>
<feature type="active site" description="Proton donor" evidence="18">
    <location>
        <position position="507"/>
    </location>
</feature>
<comment type="subcellular location">
    <subcellularLocation>
        <location evidence="4 17">Cytoplasm</location>
    </subcellularLocation>
</comment>
<dbReference type="KEGG" id="ckw:CKALI_06725"/>
<feature type="binding site" evidence="19">
    <location>
        <position position="344"/>
    </location>
    <ligand>
        <name>phosphoenolpyruvate</name>
        <dbReference type="ChEBI" id="CHEBI:58702"/>
    </ligand>
</feature>
<evidence type="ECO:0000256" key="4">
    <source>
        <dbReference type="ARBA" id="ARBA00004496"/>
    </source>
</evidence>
<dbReference type="InterPro" id="IPR023151">
    <property type="entry name" value="PEP_util_CS"/>
</dbReference>
<evidence type="ECO:0000256" key="19">
    <source>
        <dbReference type="PIRSR" id="PIRSR000732-2"/>
    </source>
</evidence>
<dbReference type="GO" id="GO:0009401">
    <property type="term" value="P:phosphoenolpyruvate-dependent sugar phosphotransferase system"/>
    <property type="evidence" value="ECO:0007669"/>
    <property type="project" value="UniProtKB-KW"/>
</dbReference>
<dbReference type="InterPro" id="IPR015813">
    <property type="entry name" value="Pyrv/PenolPyrv_kinase-like_dom"/>
</dbReference>
<dbReference type="InterPro" id="IPR040442">
    <property type="entry name" value="Pyrv_kinase-like_dom_sf"/>
</dbReference>
<evidence type="ECO:0000313" key="25">
    <source>
        <dbReference type="Proteomes" id="UP000427071"/>
    </source>
</evidence>
<evidence type="ECO:0000256" key="15">
    <source>
        <dbReference type="ARBA" id="ARBA00022842"/>
    </source>
</evidence>
<gene>
    <name evidence="24" type="primary">ptsI</name>
    <name evidence="24" type="ORF">CKALI_06725</name>
</gene>
<feature type="binding site" evidence="19">
    <location>
        <position position="470"/>
    </location>
    <ligand>
        <name>phosphoenolpyruvate</name>
        <dbReference type="ChEBI" id="CHEBI:58702"/>
    </ligand>
</feature>
<dbReference type="GO" id="GO:0008965">
    <property type="term" value="F:phosphoenolpyruvate-protein phosphotransferase activity"/>
    <property type="evidence" value="ECO:0007669"/>
    <property type="project" value="UniProtKB-EC"/>
</dbReference>
<evidence type="ECO:0000256" key="9">
    <source>
        <dbReference type="ARBA" id="ARBA00022490"/>
    </source>
</evidence>
<sequence>MASTSKPLRRVIIVTDSAQSVTVKGTAVVGGVRFAPAVWVAPRPELPTAGSPLAEDLRPAELERFTAAADIVAERLDARAQEVSGNAAGVLKATAGMVRDRGWRKSVRKATNNGHTAEYAVVDATGTFIAMFEKAGGLMAERVTDLRDIRDRVIAELRGEPEPGLPQVKHPVVLFADDLSPADTAVLDTAVFTALVTRLGGPTSHTAIIARQLGVPCIVAVGDEIEVIPEGTEVLVDGVAGTVTTGVDPDEAARLVSESDARAEKIRQWRGPSQTKDGHRVQLLANVQDGNAARIAAETQAEGIGLFRTELCFLSATSEPSVENQAEVYQKVFEAFPTSKVVVRTLDAGSDKPVPFASMAQEDNPALGVRGLRIARKNEEMLCRQLDAIALASKQAGRSEDVPTWVMAPMVATAYEAEWFARLCRERGLTAGAMIEVPAAALMADHLLPHLDFVSIGTNDLTQYTMAADRLSPELAYLTDPWQPAVLRLIQHTCEVAKVTQTPVGVCGEAAADPYLACVLTGLGVSSLSAASSSVAAVGAHLAEVDIEFCMKAADVAMAASGAQEARAAVHELYDTEVTK</sequence>
<dbReference type="Pfam" id="PF05524">
    <property type="entry name" value="PEP-utilisers_N"/>
    <property type="match status" value="1"/>
</dbReference>
<dbReference type="InterPro" id="IPR000121">
    <property type="entry name" value="PEP_util_C"/>
</dbReference>
<feature type="binding site" evidence="19">
    <location>
        <position position="308"/>
    </location>
    <ligand>
        <name>phosphoenolpyruvate</name>
        <dbReference type="ChEBI" id="CHEBI:58702"/>
    </ligand>
</feature>
<dbReference type="EC" id="2.7.3.9" evidence="6 17"/>
<dbReference type="InterPro" id="IPR006318">
    <property type="entry name" value="PTS_EI-like"/>
</dbReference>
<dbReference type="SUPFAM" id="SSF52009">
    <property type="entry name" value="Phosphohistidine domain"/>
    <property type="match status" value="1"/>
</dbReference>
<feature type="binding site" evidence="20">
    <location>
        <position position="460"/>
    </location>
    <ligand>
        <name>Mg(2+)</name>
        <dbReference type="ChEBI" id="CHEBI:18420"/>
    </ligand>
</feature>
<evidence type="ECO:0000256" key="10">
    <source>
        <dbReference type="ARBA" id="ARBA00022597"/>
    </source>
</evidence>
<evidence type="ECO:0000259" key="23">
    <source>
        <dbReference type="Pfam" id="PF05524"/>
    </source>
</evidence>
<feature type="binding site" evidence="20">
    <location>
        <position position="436"/>
    </location>
    <ligand>
        <name>Mg(2+)</name>
        <dbReference type="ChEBI" id="CHEBI:18420"/>
    </ligand>
</feature>
<accession>A0A6B8VRH2</accession>
<feature type="domain" description="PEP-utilising enzyme mobile" evidence="21">
    <location>
        <begin position="169"/>
        <end position="241"/>
    </location>
</feature>